<gene>
    <name evidence="5" type="ORF">E5676_scaffold604G00020</name>
</gene>
<dbReference type="Gene3D" id="3.40.395.10">
    <property type="entry name" value="Adenoviral Proteinase, Chain A"/>
    <property type="match status" value="1"/>
</dbReference>
<dbReference type="EMBL" id="SSTD01006306">
    <property type="protein sequence ID" value="TYK20421.1"/>
    <property type="molecule type" value="Genomic_DNA"/>
</dbReference>
<reference evidence="5 6" key="1">
    <citation type="submission" date="2019-08" db="EMBL/GenBank/DDBJ databases">
        <title>Draft genome sequences of two oriental melons (Cucumis melo L. var makuwa).</title>
        <authorList>
            <person name="Kwon S.-Y."/>
        </authorList>
    </citation>
    <scope>NUCLEOTIDE SEQUENCE [LARGE SCALE GENOMIC DNA]</scope>
    <source>
        <strain evidence="6">cv. Chang Bougi</strain>
        <tissue evidence="5">Leaf</tissue>
    </source>
</reference>
<dbReference type="GO" id="GO:0006508">
    <property type="term" value="P:proteolysis"/>
    <property type="evidence" value="ECO:0007669"/>
    <property type="project" value="UniProtKB-KW"/>
</dbReference>
<dbReference type="Pfam" id="PF02992">
    <property type="entry name" value="Transposase_21"/>
    <property type="match status" value="1"/>
</dbReference>
<evidence type="ECO:0000256" key="1">
    <source>
        <dbReference type="ARBA" id="ARBA00005234"/>
    </source>
</evidence>
<dbReference type="InterPro" id="IPR038765">
    <property type="entry name" value="Papain-like_cys_pep_sf"/>
</dbReference>
<feature type="domain" description="Ubiquitin-like protease family profile" evidence="4">
    <location>
        <begin position="202"/>
        <end position="377"/>
    </location>
</feature>
<dbReference type="Proteomes" id="UP000321947">
    <property type="component" value="Unassembled WGS sequence"/>
</dbReference>
<dbReference type="GO" id="GO:0008234">
    <property type="term" value="F:cysteine-type peptidase activity"/>
    <property type="evidence" value="ECO:0007669"/>
    <property type="project" value="InterPro"/>
</dbReference>
<proteinExistence type="inferred from homology"/>
<sequence length="415" mass="48071">MYEENDVGNIKEMVEIAHEQYSKDPSGFEKLLNDAKKSLYEGCKKFTKLSTLVKLYNLKVRHGWSNISFSELLKALKDILPSPNDLPTSIYEAKKMLGALGMEYEKIHACPNDCWLYRKEYANAIVCPECGESRWKYGKDANKKKKIPAKIMWHPTDSPAWKLVDIMWPNFSSEPRNIRLALSTDGINPYSDMSSKYSCTLLDIPGKTKDGLNARRDLADLKIRPEFSPIKGEKKNFIPPACYTLTKKEKRFVLKSLSEMKVPRAGHSTREIRARNLCSRLMTSKQDQLVVAPFNPGDHWSLVIINPYDDVVYHLDSLRRSSRDDIKYVMNMAFTIFQSQKNLKKTRKTTFWKAIKCPLQVGTVECGYYVMRYMREIVSKDTSIITDVIDTRNSYSQLELDEIRVEWAEFLSRYI</sequence>
<keyword evidence="3" id="KW-0378">Hydrolase</keyword>
<dbReference type="Pfam" id="PF02902">
    <property type="entry name" value="Peptidase_C48"/>
    <property type="match status" value="1"/>
</dbReference>
<organism evidence="5 6">
    <name type="scientific">Cucumis melo var. makuwa</name>
    <name type="common">Oriental melon</name>
    <dbReference type="NCBI Taxonomy" id="1194695"/>
    <lineage>
        <taxon>Eukaryota</taxon>
        <taxon>Viridiplantae</taxon>
        <taxon>Streptophyta</taxon>
        <taxon>Embryophyta</taxon>
        <taxon>Tracheophyta</taxon>
        <taxon>Spermatophyta</taxon>
        <taxon>Magnoliopsida</taxon>
        <taxon>eudicotyledons</taxon>
        <taxon>Gunneridae</taxon>
        <taxon>Pentapetalae</taxon>
        <taxon>rosids</taxon>
        <taxon>fabids</taxon>
        <taxon>Cucurbitales</taxon>
        <taxon>Cucurbitaceae</taxon>
        <taxon>Benincaseae</taxon>
        <taxon>Cucumis</taxon>
    </lineage>
</organism>
<evidence type="ECO:0000259" key="4">
    <source>
        <dbReference type="PROSITE" id="PS50600"/>
    </source>
</evidence>
<dbReference type="PROSITE" id="PS50600">
    <property type="entry name" value="ULP_PROTEASE"/>
    <property type="match status" value="1"/>
</dbReference>
<evidence type="ECO:0000313" key="5">
    <source>
        <dbReference type="EMBL" id="TYK20421.1"/>
    </source>
</evidence>
<dbReference type="AlphaFoldDB" id="A0A5D3DA21"/>
<dbReference type="PANTHER" id="PTHR10775">
    <property type="entry name" value="OS08G0208400 PROTEIN"/>
    <property type="match status" value="1"/>
</dbReference>
<evidence type="ECO:0000256" key="3">
    <source>
        <dbReference type="ARBA" id="ARBA00022801"/>
    </source>
</evidence>
<name>A0A5D3DA21_CUCMM</name>
<comment type="caution">
    <text evidence="5">The sequence shown here is derived from an EMBL/GenBank/DDBJ whole genome shotgun (WGS) entry which is preliminary data.</text>
</comment>
<dbReference type="SUPFAM" id="SSF54001">
    <property type="entry name" value="Cysteine proteinases"/>
    <property type="match status" value="1"/>
</dbReference>
<keyword evidence="2" id="KW-0645">Protease</keyword>
<protein>
    <submittedName>
        <fullName evidence="5">Transposase</fullName>
    </submittedName>
</protein>
<comment type="similarity">
    <text evidence="1">Belongs to the peptidase C48 family.</text>
</comment>
<evidence type="ECO:0000256" key="2">
    <source>
        <dbReference type="ARBA" id="ARBA00022670"/>
    </source>
</evidence>
<dbReference type="InterPro" id="IPR003653">
    <property type="entry name" value="Peptidase_C48_C"/>
</dbReference>
<dbReference type="PANTHER" id="PTHR10775:SF182">
    <property type="entry name" value="TRANSPOSON, EN_SPM-LIKE, TRANSPOSASE-ASSOCIATED DOMAIN PROTEIN-RELATED"/>
    <property type="match status" value="1"/>
</dbReference>
<dbReference type="InterPro" id="IPR004242">
    <property type="entry name" value="Transposase_21"/>
</dbReference>
<evidence type="ECO:0000313" key="6">
    <source>
        <dbReference type="Proteomes" id="UP000321947"/>
    </source>
</evidence>
<accession>A0A5D3DA21</accession>